<comment type="caution">
    <text evidence="5">The sequence shown here is derived from an EMBL/GenBank/DDBJ whole genome shotgun (WGS) entry which is preliminary data.</text>
</comment>
<keyword evidence="3" id="KW-0446">Lipid-binding</keyword>
<protein>
    <submittedName>
        <fullName evidence="5">GPP34 family phosphoprotein</fullName>
    </submittedName>
</protein>
<name>A0ABW3YFV0_9ACTN</name>
<dbReference type="InterPro" id="IPR038261">
    <property type="entry name" value="GPP34-like_sf"/>
</dbReference>
<dbReference type="EMBL" id="JBHTMP010000018">
    <property type="protein sequence ID" value="MFD1322169.1"/>
    <property type="molecule type" value="Genomic_DNA"/>
</dbReference>
<proteinExistence type="predicted"/>
<organism evidence="5 6">
    <name type="scientific">Micromonospora sonneratiae</name>
    <dbReference type="NCBI Taxonomy" id="1184706"/>
    <lineage>
        <taxon>Bacteria</taxon>
        <taxon>Bacillati</taxon>
        <taxon>Actinomycetota</taxon>
        <taxon>Actinomycetes</taxon>
        <taxon>Micromonosporales</taxon>
        <taxon>Micromonosporaceae</taxon>
        <taxon>Micromonospora</taxon>
    </lineage>
</organism>
<evidence type="ECO:0000256" key="1">
    <source>
        <dbReference type="ARBA" id="ARBA00004255"/>
    </source>
</evidence>
<evidence type="ECO:0000313" key="5">
    <source>
        <dbReference type="EMBL" id="MFD1322169.1"/>
    </source>
</evidence>
<accession>A0ABW3YFV0</accession>
<gene>
    <name evidence="5" type="ORF">ACFQ4H_13810</name>
</gene>
<reference evidence="6" key="1">
    <citation type="journal article" date="2019" name="Int. J. Syst. Evol. Microbiol.">
        <title>The Global Catalogue of Microorganisms (GCM) 10K type strain sequencing project: providing services to taxonomists for standard genome sequencing and annotation.</title>
        <authorList>
            <consortium name="The Broad Institute Genomics Platform"/>
            <consortium name="The Broad Institute Genome Sequencing Center for Infectious Disease"/>
            <person name="Wu L."/>
            <person name="Ma J."/>
        </authorList>
    </citation>
    <scope>NUCLEOTIDE SEQUENCE [LARGE SCALE GENOMIC DNA]</scope>
    <source>
        <strain evidence="6">JCM 31037</strain>
    </source>
</reference>
<dbReference type="Gene3D" id="1.10.3630.10">
    <property type="entry name" value="yeast vps74-n-term truncation variant domain like"/>
    <property type="match status" value="1"/>
</dbReference>
<dbReference type="Proteomes" id="UP001597260">
    <property type="component" value="Unassembled WGS sequence"/>
</dbReference>
<evidence type="ECO:0000256" key="4">
    <source>
        <dbReference type="ARBA" id="ARBA00023136"/>
    </source>
</evidence>
<comment type="subcellular location">
    <subcellularLocation>
        <location evidence="1">Golgi apparatus membrane</location>
        <topology evidence="1">Peripheral membrane protein</topology>
        <orientation evidence="1">Cytoplasmic side</orientation>
    </subcellularLocation>
</comment>
<evidence type="ECO:0000256" key="3">
    <source>
        <dbReference type="ARBA" id="ARBA00023121"/>
    </source>
</evidence>
<dbReference type="RefSeq" id="WP_377570783.1">
    <property type="nucleotide sequence ID" value="NZ_JBHTMP010000018.1"/>
</dbReference>
<keyword evidence="4" id="KW-0472">Membrane</keyword>
<dbReference type="Pfam" id="PF05719">
    <property type="entry name" value="GPP34"/>
    <property type="match status" value="1"/>
</dbReference>
<evidence type="ECO:0000256" key="2">
    <source>
        <dbReference type="ARBA" id="ARBA00023034"/>
    </source>
</evidence>
<sequence>MADYSLIGDQRLADQLFLIAHDNHTGKPVAGPDALDAALAGAVLVELTLDGRIRFVDGKVQVADHRLWREAVTDEVLGEIVRRGDGHHRQAWLSHLKPWVRERVGRRLVDAGLVSRRETRGLSLRVTVRWPGMDPDAVARPRVRLGAVLAQHDRLDVKTAALAALVHAGGMTRVLNLFDRSVTDRLGVAQRLLPPVLGDLVKAVEEVVAAAALTIRR</sequence>
<evidence type="ECO:0000313" key="6">
    <source>
        <dbReference type="Proteomes" id="UP001597260"/>
    </source>
</evidence>
<dbReference type="InterPro" id="IPR008628">
    <property type="entry name" value="GPP34-like"/>
</dbReference>
<keyword evidence="2" id="KW-0333">Golgi apparatus</keyword>
<keyword evidence="6" id="KW-1185">Reference proteome</keyword>